<feature type="region of interest" description="Disordered" evidence="1">
    <location>
        <begin position="1"/>
        <end position="34"/>
    </location>
</feature>
<dbReference type="SUPFAM" id="SSF47781">
    <property type="entry name" value="RuvA domain 2-like"/>
    <property type="match status" value="1"/>
</dbReference>
<dbReference type="AlphaFoldDB" id="A0A3M2MDK6"/>
<evidence type="ECO:0000313" key="3">
    <source>
        <dbReference type="EMBL" id="RMI47632.1"/>
    </source>
</evidence>
<keyword evidence="2" id="KW-0812">Transmembrane</keyword>
<dbReference type="OrthoDB" id="5184981at2"/>
<evidence type="ECO:0000313" key="4">
    <source>
        <dbReference type="Proteomes" id="UP000282674"/>
    </source>
</evidence>
<dbReference type="Proteomes" id="UP000282674">
    <property type="component" value="Unassembled WGS sequence"/>
</dbReference>
<feature type="transmembrane region" description="Helical" evidence="2">
    <location>
        <begin position="70"/>
        <end position="90"/>
    </location>
</feature>
<keyword evidence="4" id="KW-1185">Reference proteome</keyword>
<keyword evidence="2" id="KW-0472">Membrane</keyword>
<dbReference type="RefSeq" id="WP_122192482.1">
    <property type="nucleotide sequence ID" value="NZ_JBHSKC010000016.1"/>
</dbReference>
<evidence type="ECO:0000256" key="1">
    <source>
        <dbReference type="SAM" id="MobiDB-lite"/>
    </source>
</evidence>
<keyword evidence="2" id="KW-1133">Transmembrane helix</keyword>
<feature type="transmembrane region" description="Helical" evidence="2">
    <location>
        <begin position="96"/>
        <end position="118"/>
    </location>
</feature>
<dbReference type="InterPro" id="IPR010994">
    <property type="entry name" value="RuvA_2-like"/>
</dbReference>
<sequence length="244" mass="26113">MSPGSDPRSPDGRPPFGHRPVPSGGRPVPSGPPPKPLVPRGLSWAFVPFVTLGWGTPLSFLYASVKTRSAGLATGAAAYTSGIALSMYLWSLGDVFLFLVGSFVMTMVWIAGTANAFAVRRSVFPAGVPRDRMNEHAVQVARHRRVLREDARRLCVDDPALAHELRIGRPDLERTYDDGGLVDVNHAPAAVLAGLPGLSAELAGRIVAHRAEHGGFVSVEELAVDVDLPPVALPKLKEYALFLE</sequence>
<dbReference type="EMBL" id="RFFG01000002">
    <property type="protein sequence ID" value="RMI47632.1"/>
    <property type="molecule type" value="Genomic_DNA"/>
</dbReference>
<dbReference type="Pfam" id="PF12836">
    <property type="entry name" value="HHH_3"/>
    <property type="match status" value="1"/>
</dbReference>
<evidence type="ECO:0000256" key="2">
    <source>
        <dbReference type="SAM" id="Phobius"/>
    </source>
</evidence>
<feature type="transmembrane region" description="Helical" evidence="2">
    <location>
        <begin position="42"/>
        <end position="63"/>
    </location>
</feature>
<name>A0A3M2MDK6_9ACTN</name>
<proteinExistence type="predicted"/>
<comment type="caution">
    <text evidence="3">The sequence shown here is derived from an EMBL/GenBank/DDBJ whole genome shotgun (WGS) entry which is preliminary data.</text>
</comment>
<organism evidence="3 4">
    <name type="scientific">Actinomadura harenae</name>
    <dbReference type="NCBI Taxonomy" id="2483351"/>
    <lineage>
        <taxon>Bacteria</taxon>
        <taxon>Bacillati</taxon>
        <taxon>Actinomycetota</taxon>
        <taxon>Actinomycetes</taxon>
        <taxon>Streptosporangiales</taxon>
        <taxon>Thermomonosporaceae</taxon>
        <taxon>Actinomadura</taxon>
    </lineage>
</organism>
<protein>
    <submittedName>
        <fullName evidence="3">Helix-hairpin-helix domain-containing protein</fullName>
    </submittedName>
</protein>
<dbReference type="Gene3D" id="1.10.150.280">
    <property type="entry name" value="AF1531-like domain"/>
    <property type="match status" value="1"/>
</dbReference>
<reference evidence="3 4" key="1">
    <citation type="submission" date="2018-10" db="EMBL/GenBank/DDBJ databases">
        <title>Isolation from soil.</title>
        <authorList>
            <person name="Hu J."/>
        </authorList>
    </citation>
    <scope>NUCLEOTIDE SEQUENCE [LARGE SCALE GENOMIC DNA]</scope>
    <source>
        <strain evidence="3 4">NEAU-Ht49</strain>
    </source>
</reference>
<accession>A0A3M2MDK6</accession>
<feature type="compositionally biased region" description="Low complexity" evidence="1">
    <location>
        <begin position="19"/>
        <end position="28"/>
    </location>
</feature>
<gene>
    <name evidence="3" type="ORF">EBO15_01650</name>
</gene>